<dbReference type="Pfam" id="PF00497">
    <property type="entry name" value="SBP_bac_3"/>
    <property type="match status" value="1"/>
</dbReference>
<dbReference type="RefSeq" id="WP_086593589.1">
    <property type="nucleotide sequence ID" value="NZ_MTSE01000003.1"/>
</dbReference>
<gene>
    <name evidence="3" type="ORF">BXP70_08475</name>
</gene>
<keyword evidence="1" id="KW-0732">Signal</keyword>
<accession>A0A243WGW6</accession>
<dbReference type="AlphaFoldDB" id="A0A243WGW6"/>
<dbReference type="EMBL" id="MTSE01000003">
    <property type="protein sequence ID" value="OUJ74993.1"/>
    <property type="molecule type" value="Genomic_DNA"/>
</dbReference>
<dbReference type="Gene3D" id="3.40.190.10">
    <property type="entry name" value="Periplasmic binding protein-like II"/>
    <property type="match status" value="1"/>
</dbReference>
<dbReference type="OrthoDB" id="6150901at2"/>
<organism evidence="3 4">
    <name type="scientific">Hymenobacter crusticola</name>
    <dbReference type="NCBI Taxonomy" id="1770526"/>
    <lineage>
        <taxon>Bacteria</taxon>
        <taxon>Pseudomonadati</taxon>
        <taxon>Bacteroidota</taxon>
        <taxon>Cytophagia</taxon>
        <taxon>Cytophagales</taxon>
        <taxon>Hymenobacteraceae</taxon>
        <taxon>Hymenobacter</taxon>
    </lineage>
</organism>
<comment type="caution">
    <text evidence="3">The sequence shown here is derived from an EMBL/GenBank/DDBJ whole genome shotgun (WGS) entry which is preliminary data.</text>
</comment>
<dbReference type="SUPFAM" id="SSF53850">
    <property type="entry name" value="Periplasmic binding protein-like II"/>
    <property type="match status" value="1"/>
</dbReference>
<proteinExistence type="predicted"/>
<dbReference type="InterPro" id="IPR001638">
    <property type="entry name" value="Solute-binding_3/MltF_N"/>
</dbReference>
<keyword evidence="4" id="KW-1185">Reference proteome</keyword>
<dbReference type="Proteomes" id="UP000194873">
    <property type="component" value="Unassembled WGS sequence"/>
</dbReference>
<feature type="domain" description="Solute-binding protein family 3/N-terminal" evidence="2">
    <location>
        <begin position="44"/>
        <end position="124"/>
    </location>
</feature>
<dbReference type="PANTHER" id="PTHR35936:SF17">
    <property type="entry name" value="ARGININE-BINDING EXTRACELLULAR PROTEIN ARTP"/>
    <property type="match status" value="1"/>
</dbReference>
<dbReference type="PANTHER" id="PTHR35936">
    <property type="entry name" value="MEMBRANE-BOUND LYTIC MUREIN TRANSGLYCOSYLASE F"/>
    <property type="match status" value="1"/>
</dbReference>
<protein>
    <recommendedName>
        <fullName evidence="2">Solute-binding protein family 3/N-terminal domain-containing protein</fullName>
    </recommendedName>
</protein>
<evidence type="ECO:0000256" key="1">
    <source>
        <dbReference type="ARBA" id="ARBA00022729"/>
    </source>
</evidence>
<evidence type="ECO:0000313" key="3">
    <source>
        <dbReference type="EMBL" id="OUJ74993.1"/>
    </source>
</evidence>
<evidence type="ECO:0000259" key="2">
    <source>
        <dbReference type="Pfam" id="PF00497"/>
    </source>
</evidence>
<reference evidence="3 4" key="1">
    <citation type="submission" date="2017-01" db="EMBL/GenBank/DDBJ databases">
        <title>A new Hymenobacter.</title>
        <authorList>
            <person name="Liang Y."/>
            <person name="Feng F."/>
        </authorList>
    </citation>
    <scope>NUCLEOTIDE SEQUENCE [LARGE SCALE GENOMIC DNA]</scope>
    <source>
        <strain evidence="3">MIMBbqt21</strain>
    </source>
</reference>
<name>A0A243WGW6_9BACT</name>
<sequence>MADYLISKWSASSWLLAGALLLPACSDFPKDPEKTLKRVENGTLVVGYSENPPWVVQGNPEPTGIEPALVKAFAQTLHARVRWRKGTEQTLFEDLEKRKIDLLIAGLTDESPWKNEKAGFTRSFVEHRKKKHVMAAIQGENAFVMRLEEFLYQREAAIAQRTQP</sequence>
<evidence type="ECO:0000313" key="4">
    <source>
        <dbReference type="Proteomes" id="UP000194873"/>
    </source>
</evidence>